<dbReference type="PANTHER" id="PTHR15954">
    <property type="entry name" value="VACUOLAR PROTEIN SORTING-ASSOCIATED PROTEIN 51 HOMOLOG"/>
    <property type="match status" value="1"/>
</dbReference>
<evidence type="ECO:0000256" key="4">
    <source>
        <dbReference type="SAM" id="MobiDB-lite"/>
    </source>
</evidence>
<dbReference type="GO" id="GO:0005829">
    <property type="term" value="C:cytosol"/>
    <property type="evidence" value="ECO:0007669"/>
    <property type="project" value="GOC"/>
</dbReference>
<comment type="caution">
    <text evidence="5">The sequence shown here is derived from an EMBL/GenBank/DDBJ whole genome shotgun (WGS) entry which is preliminary data.</text>
</comment>
<dbReference type="EMBL" id="MCFH01000003">
    <property type="protein sequence ID" value="ORX59333.1"/>
    <property type="molecule type" value="Genomic_DNA"/>
</dbReference>
<reference evidence="5 6" key="2">
    <citation type="submission" date="2016-08" db="EMBL/GenBank/DDBJ databases">
        <title>Pervasive Adenine N6-methylation of Active Genes in Fungi.</title>
        <authorList>
            <consortium name="DOE Joint Genome Institute"/>
            <person name="Mondo S.J."/>
            <person name="Dannebaum R.O."/>
            <person name="Kuo R.C."/>
            <person name="Labutti K."/>
            <person name="Haridas S."/>
            <person name="Kuo A."/>
            <person name="Salamov A."/>
            <person name="Ahrendt S.R."/>
            <person name="Lipzen A."/>
            <person name="Sullivan W."/>
            <person name="Andreopoulos W.B."/>
            <person name="Clum A."/>
            <person name="Lindquist E."/>
            <person name="Daum C."/>
            <person name="Ramamoorthy G.K."/>
            <person name="Gryganskyi A."/>
            <person name="Culley D."/>
            <person name="Magnuson J.K."/>
            <person name="James T.Y."/>
            <person name="O'Malley M.A."/>
            <person name="Stajich J.E."/>
            <person name="Spatafora J.W."/>
            <person name="Visel A."/>
            <person name="Grigoriev I.V."/>
        </authorList>
    </citation>
    <scope>NUCLEOTIDE SEQUENCE [LARGE SCALE GENOMIC DNA]</scope>
    <source>
        <strain evidence="6">finn</strain>
    </source>
</reference>
<dbReference type="GO" id="GO:0016020">
    <property type="term" value="C:membrane"/>
    <property type="evidence" value="ECO:0007669"/>
    <property type="project" value="TreeGrafter"/>
</dbReference>
<comment type="subcellular location">
    <subcellularLocation>
        <location evidence="2">Golgi apparatus</location>
        <location evidence="2">trans-Golgi network</location>
    </subcellularLocation>
</comment>
<comment type="function">
    <text evidence="2">Acts as component of the GARP complex that is involved in retrograde transport from early and late endosomes to the trans-Golgi network (TGN).</text>
</comment>
<keyword evidence="2" id="KW-0653">Protein transport</keyword>
<dbReference type="PANTHER" id="PTHR15954:SF4">
    <property type="entry name" value="VACUOLAR PROTEIN SORTING-ASSOCIATED PROTEIN 51 HOMOLOG"/>
    <property type="match status" value="1"/>
</dbReference>
<feature type="compositionally biased region" description="Acidic residues" evidence="4">
    <location>
        <begin position="547"/>
        <end position="556"/>
    </location>
</feature>
<evidence type="ECO:0000256" key="3">
    <source>
        <dbReference type="SAM" id="Coils"/>
    </source>
</evidence>
<dbReference type="GO" id="GO:0007030">
    <property type="term" value="P:Golgi organization"/>
    <property type="evidence" value="ECO:0007669"/>
    <property type="project" value="UniProtKB-UniRule"/>
</dbReference>
<keyword evidence="2" id="KW-0445">Lipid transport</keyword>
<dbReference type="AlphaFoldDB" id="A0A1Y1VM08"/>
<dbReference type="Proteomes" id="UP000193719">
    <property type="component" value="Unassembled WGS sequence"/>
</dbReference>
<feature type="compositionally biased region" description="Basic and acidic residues" evidence="4">
    <location>
        <begin position="557"/>
        <end position="566"/>
    </location>
</feature>
<accession>A0A1Y1VM08</accession>
<organism evidence="5 6">
    <name type="scientific">Piromyces finnis</name>
    <dbReference type="NCBI Taxonomy" id="1754191"/>
    <lineage>
        <taxon>Eukaryota</taxon>
        <taxon>Fungi</taxon>
        <taxon>Fungi incertae sedis</taxon>
        <taxon>Chytridiomycota</taxon>
        <taxon>Chytridiomycota incertae sedis</taxon>
        <taxon>Neocallimastigomycetes</taxon>
        <taxon>Neocallimastigales</taxon>
        <taxon>Neocallimastigaceae</taxon>
        <taxon>Piromyces</taxon>
    </lineage>
</organism>
<dbReference type="GO" id="GO:0048193">
    <property type="term" value="P:Golgi vesicle transport"/>
    <property type="evidence" value="ECO:0007669"/>
    <property type="project" value="TreeGrafter"/>
</dbReference>
<dbReference type="STRING" id="1754191.A0A1Y1VM08"/>
<evidence type="ECO:0000256" key="2">
    <source>
        <dbReference type="RuleBase" id="RU368010"/>
    </source>
</evidence>
<gene>
    <name evidence="5" type="ORF">BCR36DRAFT_343357</name>
</gene>
<keyword evidence="2" id="KW-0333">Golgi apparatus</keyword>
<keyword evidence="2" id="KW-0813">Transport</keyword>
<evidence type="ECO:0000313" key="5">
    <source>
        <dbReference type="EMBL" id="ORX59333.1"/>
    </source>
</evidence>
<feature type="region of interest" description="Disordered" evidence="4">
    <location>
        <begin position="546"/>
        <end position="573"/>
    </location>
</feature>
<dbReference type="Pfam" id="PF08700">
    <property type="entry name" value="VPS51_Exo84_N"/>
    <property type="match status" value="1"/>
</dbReference>
<evidence type="ECO:0000313" key="6">
    <source>
        <dbReference type="Proteomes" id="UP000193719"/>
    </source>
</evidence>
<dbReference type="GO" id="GO:0042147">
    <property type="term" value="P:retrograde transport, endosome to Golgi"/>
    <property type="evidence" value="ECO:0007669"/>
    <property type="project" value="UniProtKB-UniRule"/>
</dbReference>
<keyword evidence="3" id="KW-0175">Coiled coil</keyword>
<protein>
    <recommendedName>
        <fullName evidence="2">Vacuolar protein sorting-associated protein 51 homolog</fullName>
    </recommendedName>
</protein>
<keyword evidence="6" id="KW-1185">Reference proteome</keyword>
<reference evidence="5 6" key="1">
    <citation type="submission" date="2016-08" db="EMBL/GenBank/DDBJ databases">
        <title>Genomes of anaerobic fungi encode conserved fungal cellulosomes for biomass hydrolysis.</title>
        <authorList>
            <consortium name="DOE Joint Genome Institute"/>
            <person name="Haitjema C.H."/>
            <person name="Gilmore S.P."/>
            <person name="Henske J.K."/>
            <person name="Solomon K.V."/>
            <person name="De Groot R."/>
            <person name="Kuo A."/>
            <person name="Mondo S.J."/>
            <person name="Salamov A.A."/>
            <person name="Labutti K."/>
            <person name="Zhao Z."/>
            <person name="Chiniquy J."/>
            <person name="Barry K."/>
            <person name="Brewer H.M."/>
            <person name="Purvine S.O."/>
            <person name="Wright A.T."/>
            <person name="Boxma B."/>
            <person name="Van Alen T."/>
            <person name="Hackstein J.H."/>
            <person name="Baker S.E."/>
            <person name="Grigoriev I.V."/>
            <person name="O'Malley M.A."/>
        </authorList>
    </citation>
    <scope>NUCLEOTIDE SEQUENCE [LARGE SCALE GENOMIC DNA]</scope>
    <source>
        <strain evidence="6">finn</strain>
    </source>
</reference>
<comment type="subunit">
    <text evidence="2">Component of the Golgi-associated retrograde protein (GARP) complex.</text>
</comment>
<name>A0A1Y1VM08_9FUNG</name>
<dbReference type="OrthoDB" id="203678at2759"/>
<comment type="similarity">
    <text evidence="1 2">Belongs to the VPS51 family.</text>
</comment>
<dbReference type="GO" id="GO:0015031">
    <property type="term" value="P:protein transport"/>
    <property type="evidence" value="ECO:0007669"/>
    <property type="project" value="UniProtKB-UniRule"/>
</dbReference>
<proteinExistence type="inferred from homology"/>
<dbReference type="GO" id="GO:1990745">
    <property type="term" value="C:EARP complex"/>
    <property type="evidence" value="ECO:0007669"/>
    <property type="project" value="TreeGrafter"/>
</dbReference>
<dbReference type="GO" id="GO:0000938">
    <property type="term" value="C:GARP complex"/>
    <property type="evidence" value="ECO:0007669"/>
    <property type="project" value="UniProtKB-UniRule"/>
</dbReference>
<feature type="coiled-coil region" evidence="3">
    <location>
        <begin position="62"/>
        <end position="121"/>
    </location>
</feature>
<sequence>MENDKRIMNRTNKEKARGLLKSYYGIKEKSNVKKIPRNPSDINSIAFDSNEYIKKVKKEYNMKSLLRENNKLSAEMKLLDSEMKGLIYDNYRKFINANDSIQNMRKEIENIDTEMSNLFDKVKNITKTSSEINNSLETSREKIHKLNSVNLLLKKLQFILELPARLNYCLNQNPPQYSQAVFYYSKTEKLLKKYKDISGFNKIDEECQEIIQKISKKLKINNTKMPMKESSMNVGLLIGLNFPPTQLYKEYSSYASIHLKNILIASREETSESNEEQLQNMDKLNDSFLSELNLFIVSYSNYFLEQDKDALTNVLYYANLNDDERMDATHKFKEIINELCNDYLKILSEELKTSQKNNNTKEEVYAQSHVLIKSSHSQINKLEALQKLTSLKEKVLNITVDWIIDVVEDLFQCCEDKLFDTYYKEIDNSLTDNFEIHINKSEKYIINEFTNTIIPKLNKITKENIKELDLLSDNEVLIYTNINKCLKNFWINMFNKMTKYSSSLSYRTKVSPKLLLYVQFCDCLSIGTIDSLYNIYIKEIYKMDKEKEEEEEEEEENKEKMMEKESASPTSGDIFNKEKEALDDLSSCISECQKLRKTLLNRYAQVAGNHLIYIAKKEFPEKLYTENDKISDFWIPVLQQLEKYCIDITKVIYTNISKHTDSISAESSPIRSRLATPTPFNNPYLLQNSQASSSNFSFNNPYISNDQNLMTNIDRLFTERIEYYNNVNLSRINIKSNIINILLKGIIEYVRLFSFTKEDYYQIQLDTEVIKALLWEFVEDTKILDNILEDLKASVRVRCSEENLMKEDFGNKIQIIIASLEIKNF</sequence>
<dbReference type="InterPro" id="IPR014812">
    <property type="entry name" value="Vps51"/>
</dbReference>
<evidence type="ECO:0000256" key="1">
    <source>
        <dbReference type="ARBA" id="ARBA00006080"/>
    </source>
</evidence>
<dbReference type="GO" id="GO:0032456">
    <property type="term" value="P:endocytic recycling"/>
    <property type="evidence" value="ECO:0007669"/>
    <property type="project" value="TreeGrafter"/>
</dbReference>
<dbReference type="GO" id="GO:0006869">
    <property type="term" value="P:lipid transport"/>
    <property type="evidence" value="ECO:0007669"/>
    <property type="project" value="UniProtKB-UniRule"/>
</dbReference>